<dbReference type="AlphaFoldDB" id="A0A2Z4LT16"/>
<gene>
    <name evidence="1" type="ORF">HME9304_01727</name>
</gene>
<dbReference type="OrthoDB" id="1489248at2"/>
<dbReference type="Proteomes" id="UP000248536">
    <property type="component" value="Chromosome"/>
</dbReference>
<proteinExistence type="predicted"/>
<reference evidence="1 2" key="1">
    <citation type="submission" date="2018-06" db="EMBL/GenBank/DDBJ databases">
        <title>Spongiibacterium sp. HME9304 Genome sequencing and assembly.</title>
        <authorList>
            <person name="Kang H."/>
            <person name="Kim H."/>
            <person name="Joh K."/>
        </authorList>
    </citation>
    <scope>NUCLEOTIDE SEQUENCE [LARGE SCALE GENOMIC DNA]</scope>
    <source>
        <strain evidence="1 2">HME9304</strain>
    </source>
</reference>
<dbReference type="Pfam" id="PF20113">
    <property type="entry name" value="DUF6503"/>
    <property type="match status" value="1"/>
</dbReference>
<sequence>MRSLLLIMIFFSGKVFYGQNISAKELLDSTIAFHDSNNQWNTFKGKFEVITERPESSERSSMISIDNPKEQFKLKVKKDKVVYSYGFDGENCVISLNGSPQITDADRKKYKLTCERGNMMKDYYTYLYGLPMKLKDAGTILDEKVETKIFKGKEYLVLKVNYEEGVGDDVWYFYFDPQTYAMEVYQFYHDESKNDGEYILLKGLENVEGILMPKNRAWYYNKDDKYLATDILKR</sequence>
<protein>
    <recommendedName>
        <fullName evidence="3">Outer membrane lipoprotein-sorting protein</fullName>
    </recommendedName>
</protein>
<evidence type="ECO:0000313" key="1">
    <source>
        <dbReference type="EMBL" id="AWX44724.1"/>
    </source>
</evidence>
<dbReference type="InterPro" id="IPR045444">
    <property type="entry name" value="DUF6503"/>
</dbReference>
<keyword evidence="2" id="KW-1185">Reference proteome</keyword>
<dbReference type="EMBL" id="CP030104">
    <property type="protein sequence ID" value="AWX44724.1"/>
    <property type="molecule type" value="Genomic_DNA"/>
</dbReference>
<dbReference type="KEGG" id="spon:HME9304_01727"/>
<evidence type="ECO:0008006" key="3">
    <source>
        <dbReference type="Google" id="ProtNLM"/>
    </source>
</evidence>
<name>A0A2Z4LT16_9FLAO</name>
<evidence type="ECO:0000313" key="2">
    <source>
        <dbReference type="Proteomes" id="UP000248536"/>
    </source>
</evidence>
<accession>A0A2Z4LT16</accession>
<organism evidence="1 2">
    <name type="scientific">Flagellimonas maritima</name>
    <dbReference type="NCBI Taxonomy" id="1383885"/>
    <lineage>
        <taxon>Bacteria</taxon>
        <taxon>Pseudomonadati</taxon>
        <taxon>Bacteroidota</taxon>
        <taxon>Flavobacteriia</taxon>
        <taxon>Flavobacteriales</taxon>
        <taxon>Flavobacteriaceae</taxon>
        <taxon>Flagellimonas</taxon>
    </lineage>
</organism>